<evidence type="ECO:0000256" key="1">
    <source>
        <dbReference type="ARBA" id="ARBA00007534"/>
    </source>
</evidence>
<evidence type="ECO:0000256" key="5">
    <source>
        <dbReference type="SAM" id="SignalP"/>
    </source>
</evidence>
<dbReference type="InterPro" id="IPR000675">
    <property type="entry name" value="Cutinase/axe"/>
</dbReference>
<comment type="caution">
    <text evidence="6">The sequence shown here is derived from an EMBL/GenBank/DDBJ whole genome shotgun (WGS) entry which is preliminary data.</text>
</comment>
<evidence type="ECO:0000313" key="7">
    <source>
        <dbReference type="Proteomes" id="UP001165136"/>
    </source>
</evidence>
<evidence type="ECO:0000256" key="4">
    <source>
        <dbReference type="ARBA" id="ARBA00023157"/>
    </source>
</evidence>
<proteinExistence type="inferred from homology"/>
<evidence type="ECO:0008006" key="8">
    <source>
        <dbReference type="Google" id="ProtNLM"/>
    </source>
</evidence>
<feature type="signal peptide" evidence="5">
    <location>
        <begin position="1"/>
        <end position="33"/>
    </location>
</feature>
<feature type="chain" id="PRO_5040896764" description="Cutinase family protein" evidence="5">
    <location>
        <begin position="34"/>
        <end position="275"/>
    </location>
</feature>
<dbReference type="SUPFAM" id="SSF53474">
    <property type="entry name" value="alpha/beta-Hydrolases"/>
    <property type="match status" value="1"/>
</dbReference>
<dbReference type="Proteomes" id="UP001165136">
    <property type="component" value="Unassembled WGS sequence"/>
</dbReference>
<gene>
    <name evidence="6" type="ORF">Atai01_34060</name>
</gene>
<dbReference type="AlphaFoldDB" id="A0A9W6VGT4"/>
<keyword evidence="5" id="KW-0732">Signal</keyword>
<dbReference type="Pfam" id="PF01083">
    <property type="entry name" value="Cutinase"/>
    <property type="match status" value="1"/>
</dbReference>
<organism evidence="6 7">
    <name type="scientific">Amycolatopsis taiwanensis</name>
    <dbReference type="NCBI Taxonomy" id="342230"/>
    <lineage>
        <taxon>Bacteria</taxon>
        <taxon>Bacillati</taxon>
        <taxon>Actinomycetota</taxon>
        <taxon>Actinomycetes</taxon>
        <taxon>Pseudonocardiales</taxon>
        <taxon>Pseudonocardiaceae</taxon>
        <taxon>Amycolatopsis</taxon>
    </lineage>
</organism>
<dbReference type="Gene3D" id="3.40.50.1820">
    <property type="entry name" value="alpha/beta hydrolase"/>
    <property type="match status" value="1"/>
</dbReference>
<dbReference type="GO" id="GO:0052689">
    <property type="term" value="F:carboxylic ester hydrolase activity"/>
    <property type="evidence" value="ECO:0007669"/>
    <property type="project" value="UniProtKB-KW"/>
</dbReference>
<protein>
    <recommendedName>
        <fullName evidence="8">Cutinase family protein</fullName>
    </recommendedName>
</protein>
<name>A0A9W6VGT4_9PSEU</name>
<reference evidence="6" key="1">
    <citation type="submission" date="2023-03" db="EMBL/GenBank/DDBJ databases">
        <title>Amycolatopsis taiwanensis NBRC 103393.</title>
        <authorList>
            <person name="Ichikawa N."/>
            <person name="Sato H."/>
            <person name="Tonouchi N."/>
        </authorList>
    </citation>
    <scope>NUCLEOTIDE SEQUENCE</scope>
    <source>
        <strain evidence="6">NBRC 103393</strain>
    </source>
</reference>
<dbReference type="EMBL" id="BSTI01000006">
    <property type="protein sequence ID" value="GLY66787.1"/>
    <property type="molecule type" value="Genomic_DNA"/>
</dbReference>
<keyword evidence="7" id="KW-1185">Reference proteome</keyword>
<evidence type="ECO:0000256" key="3">
    <source>
        <dbReference type="ARBA" id="ARBA00022801"/>
    </source>
</evidence>
<accession>A0A9W6VGT4</accession>
<dbReference type="RefSeq" id="WP_285487480.1">
    <property type="nucleotide sequence ID" value="NZ_BSTI01000006.1"/>
</dbReference>
<dbReference type="PANTHER" id="PTHR33630">
    <property type="entry name" value="CUTINASE RV1984C-RELATED-RELATED"/>
    <property type="match status" value="1"/>
</dbReference>
<sequence>MRLAAVVRPSIFRLVSYASIVSAFLMASSSVTTSGGRANAAPDCSRPLVVGVHGVGEGPDEYGSGNPSAPLNDTIKRLRNLQTARKSPEAEALFLRYPTISAHTLADLGFWGNGSFFAAVKNASRGLDREVSRARKACPDRRIALVGYSLGAWIIDDYLAGQDTAAQQRAISAVVLYGDPEWPIPSPGGLAREFGHVHISPYKPQWLRERFLSMCLPHDVVCNAGHDTAGARVQQLAACVAGLPGCAHRRYQLDGVTRRGAQALFGWTGGGGPQK</sequence>
<dbReference type="InterPro" id="IPR029058">
    <property type="entry name" value="AB_hydrolase_fold"/>
</dbReference>
<keyword evidence="3" id="KW-0378">Hydrolase</keyword>
<dbReference type="PANTHER" id="PTHR33630:SF9">
    <property type="entry name" value="CUTINASE 4"/>
    <property type="match status" value="1"/>
</dbReference>
<dbReference type="SMART" id="SM01110">
    <property type="entry name" value="Cutinase"/>
    <property type="match status" value="1"/>
</dbReference>
<evidence type="ECO:0000313" key="6">
    <source>
        <dbReference type="EMBL" id="GLY66787.1"/>
    </source>
</evidence>
<keyword evidence="4" id="KW-1015">Disulfide bond</keyword>
<keyword evidence="2" id="KW-0719">Serine esterase</keyword>
<evidence type="ECO:0000256" key="2">
    <source>
        <dbReference type="ARBA" id="ARBA00022487"/>
    </source>
</evidence>
<comment type="similarity">
    <text evidence="1">Belongs to the cutinase family.</text>
</comment>